<evidence type="ECO:0000313" key="1">
    <source>
        <dbReference type="EMBL" id="MBE0126660.1"/>
    </source>
</evidence>
<gene>
    <name evidence="1" type="ORF">FOT72_01170</name>
</gene>
<name>A0A8I0JSU1_CITAM</name>
<reference evidence="1" key="1">
    <citation type="submission" date="2019-07" db="EMBL/GenBank/DDBJ databases">
        <title>KPC-2 carbapenem resistent Enterobacterales isolates from Germany.</title>
        <authorList>
            <person name="Yao Y."/>
            <person name="Falgenhauer L."/>
            <person name="Imirzalioglu C."/>
            <person name="Chakraborty T."/>
        </authorList>
    </citation>
    <scope>NUCLEOTIDE SEQUENCE</scope>
    <source>
        <strain evidence="1">CA13304</strain>
    </source>
</reference>
<evidence type="ECO:0008006" key="3">
    <source>
        <dbReference type="Google" id="ProtNLM"/>
    </source>
</evidence>
<dbReference type="RefSeq" id="WP_187251951.1">
    <property type="nucleotide sequence ID" value="NZ_JAACOV010000036.1"/>
</dbReference>
<organism evidence="1 2">
    <name type="scientific">Citrobacter amalonaticus</name>
    <dbReference type="NCBI Taxonomy" id="35703"/>
    <lineage>
        <taxon>Bacteria</taxon>
        <taxon>Pseudomonadati</taxon>
        <taxon>Pseudomonadota</taxon>
        <taxon>Gammaproteobacteria</taxon>
        <taxon>Enterobacterales</taxon>
        <taxon>Enterobacteriaceae</taxon>
        <taxon>Citrobacter</taxon>
    </lineage>
</organism>
<evidence type="ECO:0000313" key="2">
    <source>
        <dbReference type="Proteomes" id="UP000656723"/>
    </source>
</evidence>
<dbReference type="InterPro" id="IPR049156">
    <property type="entry name" value="Phage_chap_TAC_15-like"/>
</dbReference>
<dbReference type="Proteomes" id="UP000656723">
    <property type="component" value="Unassembled WGS sequence"/>
</dbReference>
<accession>A0A8I0JSU1</accession>
<proteinExistence type="predicted"/>
<sequence>MEFEIKGIKYNAGKLSVFDQLKVSRKLLPVLAGVLADFGSVRAMLPAGGMENANLDALAPVLEKVLPRMASELSALSEEDTNAIIHPCLAVVARQNGKTWAPVFNSGQLMFDDLDLFSMLQIVARVVADSLGNFLPALPTSATPDPSQD</sequence>
<protein>
    <recommendedName>
        <fullName evidence="3">Bacteriophage protein</fullName>
    </recommendedName>
</protein>
<dbReference type="EMBL" id="VKME01000006">
    <property type="protein sequence ID" value="MBE0126660.1"/>
    <property type="molecule type" value="Genomic_DNA"/>
</dbReference>
<dbReference type="AlphaFoldDB" id="A0A8I0JSU1"/>
<comment type="caution">
    <text evidence="1">The sequence shown here is derived from an EMBL/GenBank/DDBJ whole genome shotgun (WGS) entry which is preliminary data.</text>
</comment>
<dbReference type="Pfam" id="PF21822">
    <property type="entry name" value="Phage_TAC_15"/>
    <property type="match status" value="1"/>
</dbReference>